<dbReference type="InterPro" id="IPR020568">
    <property type="entry name" value="Ribosomal_Su5_D2-typ_SF"/>
</dbReference>
<dbReference type="PIRSF" id="PIRSF004884">
    <property type="entry name" value="Sugar_kin_arch"/>
    <property type="match status" value="1"/>
</dbReference>
<dbReference type="InterPro" id="IPR004422">
    <property type="entry name" value="RFAP_synthase"/>
</dbReference>
<dbReference type="Proteomes" id="UP001596379">
    <property type="component" value="Unassembled WGS sequence"/>
</dbReference>
<protein>
    <submittedName>
        <fullName evidence="1">Beta-ribofuranosylaminobenzene 5'-phosphate synthase family protein</fullName>
    </submittedName>
</protein>
<dbReference type="NCBIfam" id="TIGR00144">
    <property type="entry name" value="beta_RFAP_syn"/>
    <property type="match status" value="1"/>
</dbReference>
<keyword evidence="2" id="KW-1185">Reference proteome</keyword>
<proteinExistence type="predicted"/>
<dbReference type="RefSeq" id="WP_382233034.1">
    <property type="nucleotide sequence ID" value="NZ_JBHTCC010000001.1"/>
</dbReference>
<accession>A0ABW2J4C9</accession>
<reference evidence="2" key="1">
    <citation type="journal article" date="2019" name="Int. J. Syst. Evol. Microbiol.">
        <title>The Global Catalogue of Microorganisms (GCM) 10K type strain sequencing project: providing services to taxonomists for standard genome sequencing and annotation.</title>
        <authorList>
            <consortium name="The Broad Institute Genomics Platform"/>
            <consortium name="The Broad Institute Genome Sequencing Center for Infectious Disease"/>
            <person name="Wu L."/>
            <person name="Ma J."/>
        </authorList>
    </citation>
    <scope>NUCLEOTIDE SEQUENCE [LARGE SCALE GENOMIC DNA]</scope>
    <source>
        <strain evidence="2">CCUG 36956</strain>
    </source>
</reference>
<dbReference type="EMBL" id="JBHTCC010000001">
    <property type="protein sequence ID" value="MFC7297911.1"/>
    <property type="molecule type" value="Genomic_DNA"/>
</dbReference>
<dbReference type="SUPFAM" id="SSF54211">
    <property type="entry name" value="Ribosomal protein S5 domain 2-like"/>
    <property type="match status" value="1"/>
</dbReference>
<evidence type="ECO:0000313" key="1">
    <source>
        <dbReference type="EMBL" id="MFC7297911.1"/>
    </source>
</evidence>
<comment type="caution">
    <text evidence="1">The sequence shown here is derived from an EMBL/GenBank/DDBJ whole genome shotgun (WGS) entry which is preliminary data.</text>
</comment>
<name>A0ABW2J4C9_9BURK</name>
<sequence length="324" mass="34780">MLKILAPARIHMTLIDLGEAGYRRNGGIGFCINLPGAEFDFAKHTTVDISELKNAGFSQHEILELTQKITKILVSNGSYQGIKLTKCKISNRHIGVGTGTTTALACIEAAAVLNEIQIDIKSLIKSSGRGGTSGIGVHTYFNGGFLLDAGRPFDAAPILPSDDIASPTSVPLVLSNIDMPAWPIGLFFPPDCSAVSRNTESTLFKNALPLGDEDVSKIAYHSVFGALTAVADSNFQSFCISVNALQSCAWKQHEINLHAPLVPFYMESLKELGCDAVGMSSVGPLIYFFASDFTNVASRISEKYPDAHVIKTMPNNTGRTMSHV</sequence>
<gene>
    <name evidence="1" type="ORF">ACFQO0_05645</name>
</gene>
<organism evidence="1 2">
    <name type="scientific">Herminiimonas aquatilis</name>
    <dbReference type="NCBI Taxonomy" id="345342"/>
    <lineage>
        <taxon>Bacteria</taxon>
        <taxon>Pseudomonadati</taxon>
        <taxon>Pseudomonadota</taxon>
        <taxon>Betaproteobacteria</taxon>
        <taxon>Burkholderiales</taxon>
        <taxon>Oxalobacteraceae</taxon>
        <taxon>Herminiimonas</taxon>
    </lineage>
</organism>
<evidence type="ECO:0000313" key="2">
    <source>
        <dbReference type="Proteomes" id="UP001596379"/>
    </source>
</evidence>